<feature type="domain" description="ABM" evidence="1">
    <location>
        <begin position="2"/>
        <end position="91"/>
    </location>
</feature>
<keyword evidence="3" id="KW-1185">Reference proteome</keyword>
<dbReference type="GO" id="GO:0005829">
    <property type="term" value="C:cytosol"/>
    <property type="evidence" value="ECO:0007669"/>
    <property type="project" value="TreeGrafter"/>
</dbReference>
<dbReference type="InterPro" id="IPR011008">
    <property type="entry name" value="Dimeric_a/b-barrel"/>
</dbReference>
<sequence>MFVVTVTFRSDPARFDAFVAAMVLNAKTSLALEEGCKQFDVCLDPARPDEVFLYEVYDDEAAFGVHLASDHYATFQASIDGMVTGKDVRTFSQVHQ</sequence>
<dbReference type="Proteomes" id="UP000199441">
    <property type="component" value="Unassembled WGS sequence"/>
</dbReference>
<dbReference type="SUPFAM" id="SSF54909">
    <property type="entry name" value="Dimeric alpha+beta barrel"/>
    <property type="match status" value="1"/>
</dbReference>
<keyword evidence="2" id="KW-0560">Oxidoreductase</keyword>
<name>A0A1H2Y2G5_9RHOB</name>
<dbReference type="GO" id="GO:0004497">
    <property type="term" value="F:monooxygenase activity"/>
    <property type="evidence" value="ECO:0007669"/>
    <property type="project" value="UniProtKB-KW"/>
</dbReference>
<dbReference type="STRING" id="670155.SAMN04488001_2194"/>
<dbReference type="AlphaFoldDB" id="A0A1H2Y2G5"/>
<dbReference type="EMBL" id="FNOI01000003">
    <property type="protein sequence ID" value="SDW99362.1"/>
    <property type="molecule type" value="Genomic_DNA"/>
</dbReference>
<dbReference type="PROSITE" id="PS51725">
    <property type="entry name" value="ABM"/>
    <property type="match status" value="1"/>
</dbReference>
<evidence type="ECO:0000313" key="3">
    <source>
        <dbReference type="Proteomes" id="UP000199441"/>
    </source>
</evidence>
<proteinExistence type="predicted"/>
<dbReference type="RefSeq" id="WP_089946964.1">
    <property type="nucleotide sequence ID" value="NZ_FNOI01000003.1"/>
</dbReference>
<organism evidence="2 3">
    <name type="scientific">Litoreibacter albidus</name>
    <dbReference type="NCBI Taxonomy" id="670155"/>
    <lineage>
        <taxon>Bacteria</taxon>
        <taxon>Pseudomonadati</taxon>
        <taxon>Pseudomonadota</taxon>
        <taxon>Alphaproteobacteria</taxon>
        <taxon>Rhodobacterales</taxon>
        <taxon>Roseobacteraceae</taxon>
        <taxon>Litoreibacter</taxon>
    </lineage>
</organism>
<dbReference type="Gene3D" id="3.30.70.100">
    <property type="match status" value="1"/>
</dbReference>
<dbReference type="InterPro" id="IPR007138">
    <property type="entry name" value="ABM_dom"/>
</dbReference>
<dbReference type="PANTHER" id="PTHR33336:SF1">
    <property type="entry name" value="(4S)-4-HYDROXY-5-PHOSPHONOOXYPENTANE-2,3-DIONE ISOMERASE"/>
    <property type="match status" value="1"/>
</dbReference>
<reference evidence="3" key="1">
    <citation type="submission" date="2016-10" db="EMBL/GenBank/DDBJ databases">
        <authorList>
            <person name="Varghese N."/>
            <person name="Submissions S."/>
        </authorList>
    </citation>
    <scope>NUCLEOTIDE SEQUENCE [LARGE SCALE GENOMIC DNA]</scope>
    <source>
        <strain evidence="3">DSM 26922</strain>
    </source>
</reference>
<dbReference type="OrthoDB" id="9812754at2"/>
<gene>
    <name evidence="2" type="ORF">SAMN04488001_2194</name>
</gene>
<evidence type="ECO:0000259" key="1">
    <source>
        <dbReference type="PROSITE" id="PS51725"/>
    </source>
</evidence>
<dbReference type="PANTHER" id="PTHR33336">
    <property type="entry name" value="QUINOL MONOOXYGENASE YGIN-RELATED"/>
    <property type="match status" value="1"/>
</dbReference>
<protein>
    <submittedName>
        <fullName evidence="2">Quinol monooxygenase YgiN</fullName>
    </submittedName>
</protein>
<dbReference type="InterPro" id="IPR050744">
    <property type="entry name" value="AI-2_Isomerase_LsrG"/>
</dbReference>
<accession>A0A1H2Y2G5</accession>
<keyword evidence="2" id="KW-0503">Monooxygenase</keyword>
<dbReference type="Pfam" id="PF03992">
    <property type="entry name" value="ABM"/>
    <property type="match status" value="1"/>
</dbReference>
<evidence type="ECO:0000313" key="2">
    <source>
        <dbReference type="EMBL" id="SDW99362.1"/>
    </source>
</evidence>